<keyword evidence="2" id="KW-1185">Reference proteome</keyword>
<proteinExistence type="predicted"/>
<evidence type="ECO:0000313" key="1">
    <source>
        <dbReference type="EMBL" id="SDP71433.1"/>
    </source>
</evidence>
<gene>
    <name evidence="1" type="ORF">SAMN05421507_11343</name>
</gene>
<dbReference type="RefSeq" id="WP_143022837.1">
    <property type="nucleotide sequence ID" value="NZ_FNIX01000013.1"/>
</dbReference>
<accession>A0A1H0UZB6</accession>
<dbReference type="OrthoDB" id="3679620at2"/>
<name>A0A1H0UZB6_9PSEU</name>
<evidence type="ECO:0000313" key="2">
    <source>
        <dbReference type="Proteomes" id="UP000199691"/>
    </source>
</evidence>
<organism evidence="1 2">
    <name type="scientific">Lentzea jiangxiensis</name>
    <dbReference type="NCBI Taxonomy" id="641025"/>
    <lineage>
        <taxon>Bacteria</taxon>
        <taxon>Bacillati</taxon>
        <taxon>Actinomycetota</taxon>
        <taxon>Actinomycetes</taxon>
        <taxon>Pseudonocardiales</taxon>
        <taxon>Pseudonocardiaceae</taxon>
        <taxon>Lentzea</taxon>
    </lineage>
</organism>
<reference evidence="2" key="1">
    <citation type="submission" date="2016-10" db="EMBL/GenBank/DDBJ databases">
        <authorList>
            <person name="Varghese N."/>
            <person name="Submissions S."/>
        </authorList>
    </citation>
    <scope>NUCLEOTIDE SEQUENCE [LARGE SCALE GENOMIC DNA]</scope>
    <source>
        <strain evidence="2">CGMCC 4.6609</strain>
    </source>
</reference>
<protein>
    <submittedName>
        <fullName evidence="1">Uncharacterized protein</fullName>
    </submittedName>
</protein>
<sequence length="262" mass="27513">MKAWGAVLLLVAVLGVTAYVVTRPDGNSTTDEKARKVAERIGYPVGADANAYARAALEGNGDPKYFAVLEITDSPTNDAAEVRASLLFRVFDPGTSESHQPWRLWEEDPVTACYRADFTYHGVTGGGPDRVHCPAGAQPIVPPPAQKTGVPPAYPDALRTILTELPAAPTKDEVLAALRAKLPPVPVDEQTGLPWVTPHLDAFVKDGNVGVIAKGGGSCLAGVRLADGTVAAWYPPRVQTQPGELGCSGASALALHKTPPPK</sequence>
<dbReference type="Proteomes" id="UP000199691">
    <property type="component" value="Unassembled WGS sequence"/>
</dbReference>
<dbReference type="AlphaFoldDB" id="A0A1H0UZB6"/>
<dbReference type="EMBL" id="FNIX01000013">
    <property type="protein sequence ID" value="SDP71433.1"/>
    <property type="molecule type" value="Genomic_DNA"/>
</dbReference>